<dbReference type="SUPFAM" id="SSF82549">
    <property type="entry name" value="DAK1/DegV-like"/>
    <property type="match status" value="1"/>
</dbReference>
<dbReference type="InterPro" id="IPR004007">
    <property type="entry name" value="DhaL_dom"/>
</dbReference>
<dbReference type="RefSeq" id="WP_011367595.1">
    <property type="nucleotide sequence ID" value="NC_007519.1"/>
</dbReference>
<dbReference type="Gene3D" id="1.25.40.340">
    <property type="match status" value="1"/>
</dbReference>
<dbReference type="Gene3D" id="3.30.1180.10">
    <property type="match status" value="1"/>
</dbReference>
<sequence length="604" mass="65250">MTTSTNKIKYLDGIRFKRAINAAAHRLIEKHGHLNAINVFPVPDGDTGSNMAGTMRNIVDNSAQTKDGSIEGMSKVIAESALMGARGNSGVILAQFLCGFSEGVKDLKRVTPPDFIQAASLATRRALESISNPKEGTILTVIRDWSEHLSSNADSYKDFQHIMYDSLRKARESVQQTKEKLATLKAADVVDAGGLGFLYLLEGIVEFTEKGSLNRQDSTKSTVVIEEAEENAQERVAVDSLEFRYCTECMIRGTDIDAAALREKLAAMGDSLVVAGTAETVRVHVHTNSPDEVFSLAAGYGTVECRKADDMLAQHLALTSGRTPRVGIVTDSTCDLPEDLMQEYGIRFAPLKLYLDEEEFIDKLSISTAEFNSRLRVSRSAKTSQPSPADFKHLYDDMLALHDEVVSLHVMAKYSGTLQSAANIGKMASKPVHTFDGQTLSAGLGLLVLEAAKRARAGLDAPAILDMAAKDVKNLHVFVAMDTLDFAVRGGRMSKGAGAVAKFLNIKPVLEFDARDHGTVKVVEKGLGRRMAELKLLRRLEKTISGKKNIRIAIAHVSAPESAGHLGRLITERLGTAPLYTIEASPVLGTHSGPGACAVAVLTD</sequence>
<dbReference type="GO" id="GO:0006071">
    <property type="term" value="P:glycerol metabolic process"/>
    <property type="evidence" value="ECO:0007669"/>
    <property type="project" value="InterPro"/>
</dbReference>
<gene>
    <name evidence="3" type="ordered locus">Dde_1644</name>
</gene>
<dbReference type="SUPFAM" id="SSF101473">
    <property type="entry name" value="DhaL-like"/>
    <property type="match status" value="1"/>
</dbReference>
<protein>
    <submittedName>
        <fullName evidence="3">DegV family protein</fullName>
    </submittedName>
</protein>
<dbReference type="KEGG" id="dde:Dde_1644"/>
<dbReference type="GO" id="GO:0004371">
    <property type="term" value="F:glycerone kinase activity"/>
    <property type="evidence" value="ECO:0007669"/>
    <property type="project" value="InterPro"/>
</dbReference>
<accession>Q311F5</accession>
<dbReference type="eggNOG" id="COG1461">
    <property type="taxonomic scope" value="Bacteria"/>
</dbReference>
<dbReference type="Pfam" id="PF02645">
    <property type="entry name" value="DegV"/>
    <property type="match status" value="1"/>
</dbReference>
<organism evidence="3 4">
    <name type="scientific">Oleidesulfovibrio alaskensis (strain ATCC BAA-1058 / DSM 17464 / G20)</name>
    <name type="common">Desulfovibrio alaskensis</name>
    <dbReference type="NCBI Taxonomy" id="207559"/>
    <lineage>
        <taxon>Bacteria</taxon>
        <taxon>Pseudomonadati</taxon>
        <taxon>Thermodesulfobacteriota</taxon>
        <taxon>Desulfovibrionia</taxon>
        <taxon>Desulfovibrionales</taxon>
        <taxon>Desulfovibrionaceae</taxon>
        <taxon>Oleidesulfovibrio</taxon>
    </lineage>
</organism>
<keyword evidence="4" id="KW-1185">Reference proteome</keyword>
<keyword evidence="1" id="KW-0446">Lipid-binding</keyword>
<reference evidence="3 4" key="1">
    <citation type="journal article" date="2011" name="J. Bacteriol.">
        <title>Complete genome sequence and updated annotation of Desulfovibrio alaskensis G20.</title>
        <authorList>
            <person name="Hauser L.J."/>
            <person name="Land M.L."/>
            <person name="Brown S.D."/>
            <person name="Larimer F."/>
            <person name="Keller K.L."/>
            <person name="Rapp-Giles B.J."/>
            <person name="Price M.N."/>
            <person name="Lin M."/>
            <person name="Bruce D.C."/>
            <person name="Detter J.C."/>
            <person name="Tapia R."/>
            <person name="Han C.S."/>
            <person name="Goodwin L.A."/>
            <person name="Cheng J.F."/>
            <person name="Pitluck S."/>
            <person name="Copeland A."/>
            <person name="Lucas S."/>
            <person name="Nolan M."/>
            <person name="Lapidus A.L."/>
            <person name="Palumbo A.V."/>
            <person name="Wall J.D."/>
        </authorList>
    </citation>
    <scope>NUCLEOTIDE SEQUENCE [LARGE SCALE GENOMIC DNA]</scope>
    <source>
        <strain evidence="4">ATCC BAA 1058 / DSM 17464 / G20</strain>
    </source>
</reference>
<dbReference type="PROSITE" id="PS51480">
    <property type="entry name" value="DHAL"/>
    <property type="match status" value="1"/>
</dbReference>
<dbReference type="EMBL" id="CP000112">
    <property type="protein sequence ID" value="ABB38441.1"/>
    <property type="molecule type" value="Genomic_DNA"/>
</dbReference>
<dbReference type="HOGENOM" id="CLU_017496_2_0_7"/>
<evidence type="ECO:0000313" key="3">
    <source>
        <dbReference type="EMBL" id="ABB38441.1"/>
    </source>
</evidence>
<evidence type="ECO:0000256" key="1">
    <source>
        <dbReference type="ARBA" id="ARBA00023121"/>
    </source>
</evidence>
<dbReference type="STRING" id="207559.Dde_1644"/>
<name>Q311F5_OLEA2</name>
<dbReference type="InterPro" id="IPR048394">
    <property type="entry name" value="FakA-like_M"/>
</dbReference>
<dbReference type="NCBIfam" id="TIGR00762">
    <property type="entry name" value="DegV"/>
    <property type="match status" value="1"/>
</dbReference>
<dbReference type="PROSITE" id="PS51482">
    <property type="entry name" value="DEGV"/>
    <property type="match status" value="1"/>
</dbReference>
<proteinExistence type="predicted"/>
<dbReference type="InterPro" id="IPR033470">
    <property type="entry name" value="FakA-like_C"/>
</dbReference>
<dbReference type="Proteomes" id="UP000002710">
    <property type="component" value="Chromosome"/>
</dbReference>
<dbReference type="AlphaFoldDB" id="Q311F5"/>
<dbReference type="SMART" id="SM01120">
    <property type="entry name" value="Dak2"/>
    <property type="match status" value="1"/>
</dbReference>
<dbReference type="GO" id="GO:0008289">
    <property type="term" value="F:lipid binding"/>
    <property type="evidence" value="ECO:0007669"/>
    <property type="project" value="UniProtKB-KW"/>
</dbReference>
<dbReference type="Pfam" id="PF02734">
    <property type="entry name" value="Dak2"/>
    <property type="match status" value="1"/>
</dbReference>
<dbReference type="InterPro" id="IPR003797">
    <property type="entry name" value="DegV"/>
</dbReference>
<dbReference type="Pfam" id="PF21645">
    <property type="entry name" value="FakA-like_M"/>
    <property type="match status" value="1"/>
</dbReference>
<dbReference type="Gene3D" id="3.40.50.10170">
    <property type="match status" value="1"/>
</dbReference>
<dbReference type="InterPro" id="IPR036117">
    <property type="entry name" value="DhaL_dom_sf"/>
</dbReference>
<dbReference type="InterPro" id="IPR043168">
    <property type="entry name" value="DegV_C"/>
</dbReference>
<evidence type="ECO:0000259" key="2">
    <source>
        <dbReference type="PROSITE" id="PS51480"/>
    </source>
</evidence>
<dbReference type="PANTHER" id="PTHR33434">
    <property type="entry name" value="DEGV DOMAIN-CONTAINING PROTEIN DR_1986-RELATED"/>
    <property type="match status" value="1"/>
</dbReference>
<evidence type="ECO:0000313" key="4">
    <source>
        <dbReference type="Proteomes" id="UP000002710"/>
    </source>
</evidence>
<dbReference type="InterPro" id="IPR050270">
    <property type="entry name" value="DegV_domain_contain"/>
</dbReference>
<feature type="domain" description="DhaL" evidence="2">
    <location>
        <begin position="14"/>
        <end position="206"/>
    </location>
</feature>
<dbReference type="SMART" id="SM01121">
    <property type="entry name" value="Dak1_2"/>
    <property type="match status" value="1"/>
</dbReference>